<sequence length="344" mass="37725">MIRKRMAVLTVAGLAFALAGCTQQSSPTNSASSSSLLASSSSTKISENNLTPQQMVSVVTTYAGNKFGSDWATTAKQAKKEGLQVDLYPAGNYQLADRGQGVAYNVKATGKRSSLVYTVKDNDVIIYQNAEKSHAGKKLATVSRSEMVKFINDKGQGSFVNRLAQSAQVNDKRDSTSSVASSSSSNENGKYGNEGSVTVPTDMRGTWYTADDDSNGTITFGKNTFQYTGPDGTNGLMHLYKQGKLDEDTMMDQKVQTATKNWMRTDFHDYRSMHWIHMEGWCQSAGDGSYYAVHSETINGQQVKVLVQAGGAELWVANVWYQTKDLAHQNADRKFDDLHYPDDE</sequence>
<proteinExistence type="predicted"/>
<keyword evidence="2" id="KW-0732">Signal</keyword>
<organism evidence="3 4">
    <name type="scientific">Limosilactobacillus coleohominis 101-4-CHN</name>
    <dbReference type="NCBI Taxonomy" id="575594"/>
    <lineage>
        <taxon>Bacteria</taxon>
        <taxon>Bacillati</taxon>
        <taxon>Bacillota</taxon>
        <taxon>Bacilli</taxon>
        <taxon>Lactobacillales</taxon>
        <taxon>Lactobacillaceae</taxon>
        <taxon>Limosilactobacillus</taxon>
    </lineage>
</organism>
<dbReference type="EMBL" id="GG698807">
    <property type="protein sequence ID" value="EEU29560.1"/>
    <property type="molecule type" value="Genomic_DNA"/>
</dbReference>
<dbReference type="AlphaFoldDB" id="C7XXT2"/>
<feature type="region of interest" description="Disordered" evidence="1">
    <location>
        <begin position="165"/>
        <end position="198"/>
    </location>
</feature>
<feature type="signal peptide" evidence="2">
    <location>
        <begin position="1"/>
        <end position="19"/>
    </location>
</feature>
<dbReference type="RefSeq" id="WP_006917508.1">
    <property type="nucleotide sequence ID" value="NZ_GG698807.1"/>
</dbReference>
<reference evidence="3 4" key="1">
    <citation type="submission" date="2009-06" db="EMBL/GenBank/DDBJ databases">
        <title>The Genome Sequence of Lactobacillus coleohominis strain 101-4-CHN.</title>
        <authorList>
            <consortium name="The Broad Institute Genome Sequencing Platform"/>
            <person name="Ward D."/>
            <person name="Young S.K."/>
            <person name="Zeng Q."/>
            <person name="Koehrsen M."/>
            <person name="Alvarado L."/>
            <person name="Berlin A."/>
            <person name="Borenstein D."/>
            <person name="Chen Z."/>
            <person name="Engels R."/>
            <person name="Freedman E."/>
            <person name="Gellesch M."/>
            <person name="Goldberg J."/>
            <person name="Griggs A."/>
            <person name="Gujja S."/>
            <person name="Heiman D."/>
            <person name="Hepburn T."/>
            <person name="Howarth C."/>
            <person name="Jen D."/>
            <person name="Larson L."/>
            <person name="Lewis B."/>
            <person name="Mehta T."/>
            <person name="Park D."/>
            <person name="Pearson M."/>
            <person name="Roberts A."/>
            <person name="Saif S."/>
            <person name="Shea T."/>
            <person name="Shenoy N."/>
            <person name="Sisk P."/>
            <person name="Stolte C."/>
            <person name="Sykes S."/>
            <person name="Walk T."/>
            <person name="White J."/>
            <person name="Yandava C."/>
            <person name="Liu Y."/>
            <person name="Xu Q."/>
            <person name="Lander E."/>
            <person name="Nusbaum C."/>
            <person name="Galagan J."/>
            <person name="Birren B."/>
        </authorList>
    </citation>
    <scope>NUCLEOTIDE SEQUENCE [LARGE SCALE GENOMIC DNA]</scope>
    <source>
        <strain evidence="3 4">101-4-CHN</strain>
    </source>
</reference>
<dbReference type="Proteomes" id="UP000003987">
    <property type="component" value="Unassembled WGS sequence"/>
</dbReference>
<dbReference type="eggNOG" id="ENOG50311ZJ">
    <property type="taxonomic scope" value="Bacteria"/>
</dbReference>
<dbReference type="OrthoDB" id="2315357at2"/>
<evidence type="ECO:0000313" key="4">
    <source>
        <dbReference type="Proteomes" id="UP000003987"/>
    </source>
</evidence>
<evidence type="ECO:0000256" key="2">
    <source>
        <dbReference type="SAM" id="SignalP"/>
    </source>
</evidence>
<name>C7XXT2_9LACO</name>
<gene>
    <name evidence="3" type="ORF">HMPREF0501_01567</name>
</gene>
<keyword evidence="4" id="KW-1185">Reference proteome</keyword>
<dbReference type="PROSITE" id="PS51257">
    <property type="entry name" value="PROKAR_LIPOPROTEIN"/>
    <property type="match status" value="1"/>
</dbReference>
<dbReference type="HOGENOM" id="CLU_067778_0_0_9"/>
<evidence type="ECO:0008006" key="5">
    <source>
        <dbReference type="Google" id="ProtNLM"/>
    </source>
</evidence>
<accession>C7XXT2</accession>
<feature type="compositionally biased region" description="Low complexity" evidence="1">
    <location>
        <begin position="176"/>
        <end position="185"/>
    </location>
</feature>
<feature type="chain" id="PRO_5039551639" description="Lipoprotein" evidence="2">
    <location>
        <begin position="20"/>
        <end position="344"/>
    </location>
</feature>
<protein>
    <recommendedName>
        <fullName evidence="5">Lipoprotein</fullName>
    </recommendedName>
</protein>
<evidence type="ECO:0000313" key="3">
    <source>
        <dbReference type="EMBL" id="EEU29560.1"/>
    </source>
</evidence>
<evidence type="ECO:0000256" key="1">
    <source>
        <dbReference type="SAM" id="MobiDB-lite"/>
    </source>
</evidence>
<dbReference type="STRING" id="575594.HMPREF0501_01567"/>